<feature type="domain" description="USP" evidence="11">
    <location>
        <begin position="148"/>
        <end position="471"/>
    </location>
</feature>
<dbReference type="InterPro" id="IPR013083">
    <property type="entry name" value="Znf_RING/FYVE/PHD"/>
</dbReference>
<keyword evidence="8" id="KW-0539">Nucleus</keyword>
<dbReference type="Pfam" id="PF00443">
    <property type="entry name" value="UCH"/>
    <property type="match status" value="1"/>
</dbReference>
<dbReference type="VEuPathDB" id="AmoebaDB:DICPUDRAFT_41968"/>
<dbReference type="PROSITE" id="PS50235">
    <property type="entry name" value="USP_3"/>
    <property type="match status" value="1"/>
</dbReference>
<dbReference type="GO" id="GO:0000245">
    <property type="term" value="P:spliceosomal complex assembly"/>
    <property type="evidence" value="ECO:0000318"/>
    <property type="project" value="GO_Central"/>
</dbReference>
<dbReference type="GO" id="GO:0008270">
    <property type="term" value="F:zinc ion binding"/>
    <property type="evidence" value="ECO:0007669"/>
    <property type="project" value="UniProtKB-KW"/>
</dbReference>
<dbReference type="RefSeq" id="XP_003293401.1">
    <property type="nucleotide sequence ID" value="XM_003293353.1"/>
</dbReference>
<dbReference type="FunCoup" id="F1A155">
    <property type="interactions" value="532"/>
</dbReference>
<dbReference type="OMA" id="QLRRFKC"/>
<dbReference type="GeneID" id="10511254"/>
<dbReference type="OrthoDB" id="10263353at2759"/>
<dbReference type="PANTHER" id="PTHR21646:SF16">
    <property type="entry name" value="U4_U6.U5 TRI-SNRNP-ASSOCIATED PROTEIN 2"/>
    <property type="match status" value="1"/>
</dbReference>
<keyword evidence="4" id="KW-0747">Spliceosome</keyword>
<evidence type="ECO:0000256" key="7">
    <source>
        <dbReference type="ARBA" id="ARBA00023187"/>
    </source>
</evidence>
<dbReference type="GO" id="GO:0005681">
    <property type="term" value="C:spliceosomal complex"/>
    <property type="evidence" value="ECO:0007669"/>
    <property type="project" value="UniProtKB-KW"/>
</dbReference>
<dbReference type="InterPro" id="IPR001394">
    <property type="entry name" value="Peptidase_C19_UCH"/>
</dbReference>
<dbReference type="Proteomes" id="UP000001064">
    <property type="component" value="Unassembled WGS sequence"/>
</dbReference>
<dbReference type="AlphaFoldDB" id="F1A155"/>
<evidence type="ECO:0000256" key="9">
    <source>
        <dbReference type="PROSITE-ProRule" id="PRU00502"/>
    </source>
</evidence>
<dbReference type="Pfam" id="PF02148">
    <property type="entry name" value="zf-UBP"/>
    <property type="match status" value="1"/>
</dbReference>
<organism evidence="13 14">
    <name type="scientific">Dictyostelium purpureum</name>
    <name type="common">Slime mold</name>
    <dbReference type="NCBI Taxonomy" id="5786"/>
    <lineage>
        <taxon>Eukaryota</taxon>
        <taxon>Amoebozoa</taxon>
        <taxon>Evosea</taxon>
        <taxon>Eumycetozoa</taxon>
        <taxon>Dictyostelia</taxon>
        <taxon>Dictyosteliales</taxon>
        <taxon>Dictyosteliaceae</taxon>
        <taxon>Dictyostelium</taxon>
    </lineage>
</organism>
<protein>
    <recommendedName>
        <fullName evidence="15">USP domain-containing protein</fullName>
    </recommendedName>
</protein>
<evidence type="ECO:0000313" key="14">
    <source>
        <dbReference type="Proteomes" id="UP000001064"/>
    </source>
</evidence>
<dbReference type="InParanoid" id="F1A155"/>
<evidence type="ECO:0000256" key="5">
    <source>
        <dbReference type="ARBA" id="ARBA00022771"/>
    </source>
</evidence>
<proteinExistence type="predicted"/>
<evidence type="ECO:0000256" key="6">
    <source>
        <dbReference type="ARBA" id="ARBA00022833"/>
    </source>
</evidence>
<evidence type="ECO:0000256" key="2">
    <source>
        <dbReference type="ARBA" id="ARBA00022664"/>
    </source>
</evidence>
<dbReference type="MEROPS" id="C19.972"/>
<dbReference type="InterPro" id="IPR028889">
    <property type="entry name" value="USP"/>
</dbReference>
<dbReference type="InterPro" id="IPR001607">
    <property type="entry name" value="Znf_UBP"/>
</dbReference>
<dbReference type="InterPro" id="IPR050185">
    <property type="entry name" value="Ub_carboxyl-term_hydrolase"/>
</dbReference>
<evidence type="ECO:0000313" key="13">
    <source>
        <dbReference type="EMBL" id="EGC30071.1"/>
    </source>
</evidence>
<dbReference type="SMART" id="SM00290">
    <property type="entry name" value="ZnF_UBP"/>
    <property type="match status" value="1"/>
</dbReference>
<dbReference type="PROSITE" id="PS50271">
    <property type="entry name" value="ZF_UBP"/>
    <property type="match status" value="1"/>
</dbReference>
<dbReference type="PANTHER" id="PTHR21646">
    <property type="entry name" value="UBIQUITIN CARBOXYL-TERMINAL HYDROLASE"/>
    <property type="match status" value="1"/>
</dbReference>
<evidence type="ECO:0000256" key="10">
    <source>
        <dbReference type="SAM" id="MobiDB-lite"/>
    </source>
</evidence>
<sequence length="472" mass="54428">MTNENDDDDFDLATYKLKKKHVKARKDCPYLDTVDRSVLDFDFEKICSISFHNHNVYACLVCGKYFQGKSQDSHANYHCLQTGHHVFINLKTQQIYCLPDDYEVIDSSLDDIKYLLNPTFTTEQIKELDKNTKNSKALDGSFYLPGIIGLNNLKNTSYVNVIIQSLARIPTIRDYLLDFNNISNCKSILVQSFSELLRKIWNPRNFKPQVSPHELLQAIQNASQKKFNIRETADPLEFLQWFLNTLHRDLGGTKQPNSSIIYKALSGQIEVTTEKPIKNDDDSDDSDSEMKDGNKSKKPVQYSTSTMRNPFLFLTLDLPPKQIFKDSQEKSIIPQVPLFNLLSKYDGNTTTTMPNGDLKKYKIIQLPKYLILCIKRFSKNNFFVEKEPTIVNFPIKNLDLSSYLPPDASKAKYNLLATIKHEGEPNSGNYSVYILNKGKDKWFEMQDLTIKETMPQLIAVSECYFLIYEKIM</sequence>
<keyword evidence="6" id="KW-0862">Zinc</keyword>
<feature type="domain" description="UBP-type" evidence="12">
    <location>
        <begin position="26"/>
        <end position="123"/>
    </location>
</feature>
<dbReference type="EMBL" id="GL871361">
    <property type="protein sequence ID" value="EGC30071.1"/>
    <property type="molecule type" value="Genomic_DNA"/>
</dbReference>
<evidence type="ECO:0000256" key="8">
    <source>
        <dbReference type="ARBA" id="ARBA00023242"/>
    </source>
</evidence>
<dbReference type="eggNOG" id="KOG2026">
    <property type="taxonomic scope" value="Eukaryota"/>
</dbReference>
<keyword evidence="5 9" id="KW-0863">Zinc-finger</keyword>
<dbReference type="GO" id="GO:0016579">
    <property type="term" value="P:protein deubiquitination"/>
    <property type="evidence" value="ECO:0007669"/>
    <property type="project" value="InterPro"/>
</dbReference>
<dbReference type="SUPFAM" id="SSF54001">
    <property type="entry name" value="Cysteine proteinases"/>
    <property type="match status" value="1"/>
</dbReference>
<dbReference type="Gene3D" id="3.30.40.10">
    <property type="entry name" value="Zinc/RING finger domain, C3HC4 (zinc finger)"/>
    <property type="match status" value="1"/>
</dbReference>
<keyword evidence="14" id="KW-1185">Reference proteome</keyword>
<keyword evidence="3" id="KW-0479">Metal-binding</keyword>
<evidence type="ECO:0000256" key="4">
    <source>
        <dbReference type="ARBA" id="ARBA00022728"/>
    </source>
</evidence>
<dbReference type="SUPFAM" id="SSF57850">
    <property type="entry name" value="RING/U-box"/>
    <property type="match status" value="1"/>
</dbReference>
<evidence type="ECO:0000259" key="12">
    <source>
        <dbReference type="PROSITE" id="PS50271"/>
    </source>
</evidence>
<keyword evidence="7" id="KW-0508">mRNA splicing</keyword>
<dbReference type="InterPro" id="IPR038765">
    <property type="entry name" value="Papain-like_cys_pep_sf"/>
</dbReference>
<evidence type="ECO:0000259" key="11">
    <source>
        <dbReference type="PROSITE" id="PS50235"/>
    </source>
</evidence>
<comment type="subcellular location">
    <subcellularLocation>
        <location evidence="1">Nucleus</location>
    </subcellularLocation>
</comment>
<dbReference type="InterPro" id="IPR033809">
    <property type="entry name" value="USP39"/>
</dbReference>
<dbReference type="Gene3D" id="3.90.70.10">
    <property type="entry name" value="Cysteine proteinases"/>
    <property type="match status" value="1"/>
</dbReference>
<dbReference type="STRING" id="5786.F1A155"/>
<dbReference type="CDD" id="cd02669">
    <property type="entry name" value="Peptidase_C19M"/>
    <property type="match status" value="1"/>
</dbReference>
<gene>
    <name evidence="13" type="ORF">DICPUDRAFT_41968</name>
</gene>
<evidence type="ECO:0000256" key="1">
    <source>
        <dbReference type="ARBA" id="ARBA00004123"/>
    </source>
</evidence>
<reference evidence="14" key="1">
    <citation type="journal article" date="2011" name="Genome Biol.">
        <title>Comparative genomics of the social amoebae Dictyostelium discoideum and Dictyostelium purpureum.</title>
        <authorList>
            <consortium name="US DOE Joint Genome Institute (JGI-PGF)"/>
            <person name="Sucgang R."/>
            <person name="Kuo A."/>
            <person name="Tian X."/>
            <person name="Salerno W."/>
            <person name="Parikh A."/>
            <person name="Feasley C.L."/>
            <person name="Dalin E."/>
            <person name="Tu H."/>
            <person name="Huang E."/>
            <person name="Barry K."/>
            <person name="Lindquist E."/>
            <person name="Shapiro H."/>
            <person name="Bruce D."/>
            <person name="Schmutz J."/>
            <person name="Salamov A."/>
            <person name="Fey P."/>
            <person name="Gaudet P."/>
            <person name="Anjard C."/>
            <person name="Babu M.M."/>
            <person name="Basu S."/>
            <person name="Bushmanova Y."/>
            <person name="van der Wel H."/>
            <person name="Katoh-Kurasawa M."/>
            <person name="Dinh C."/>
            <person name="Coutinho P.M."/>
            <person name="Saito T."/>
            <person name="Elias M."/>
            <person name="Schaap P."/>
            <person name="Kay R.R."/>
            <person name="Henrissat B."/>
            <person name="Eichinger L."/>
            <person name="Rivero F."/>
            <person name="Putnam N.H."/>
            <person name="West C.M."/>
            <person name="Loomis W.F."/>
            <person name="Chisholm R.L."/>
            <person name="Shaulsky G."/>
            <person name="Strassmann J.E."/>
            <person name="Queller D.C."/>
            <person name="Kuspa A."/>
            <person name="Grigoriev I.V."/>
        </authorList>
    </citation>
    <scope>NUCLEOTIDE SEQUENCE [LARGE SCALE GENOMIC DNA]</scope>
    <source>
        <strain evidence="14">QSDP1</strain>
    </source>
</reference>
<dbReference type="GO" id="GO:0004843">
    <property type="term" value="F:cysteine-type deubiquitinase activity"/>
    <property type="evidence" value="ECO:0007669"/>
    <property type="project" value="InterPro"/>
</dbReference>
<name>F1A155_DICPU</name>
<keyword evidence="2" id="KW-0507">mRNA processing</keyword>
<feature type="region of interest" description="Disordered" evidence="10">
    <location>
        <begin position="273"/>
        <end position="302"/>
    </location>
</feature>
<evidence type="ECO:0000256" key="3">
    <source>
        <dbReference type="ARBA" id="ARBA00022723"/>
    </source>
</evidence>
<evidence type="ECO:0008006" key="15">
    <source>
        <dbReference type="Google" id="ProtNLM"/>
    </source>
</evidence>
<accession>F1A155</accession>
<dbReference type="KEGG" id="dpp:DICPUDRAFT_41968"/>